<dbReference type="Proteomes" id="UP000266673">
    <property type="component" value="Unassembled WGS sequence"/>
</dbReference>
<gene>
    <name evidence="1" type="ORF">C2G38_2043802</name>
</gene>
<organism evidence="1 2">
    <name type="scientific">Gigaspora rosea</name>
    <dbReference type="NCBI Taxonomy" id="44941"/>
    <lineage>
        <taxon>Eukaryota</taxon>
        <taxon>Fungi</taxon>
        <taxon>Fungi incertae sedis</taxon>
        <taxon>Mucoromycota</taxon>
        <taxon>Glomeromycotina</taxon>
        <taxon>Glomeromycetes</taxon>
        <taxon>Diversisporales</taxon>
        <taxon>Gigasporaceae</taxon>
        <taxon>Gigaspora</taxon>
    </lineage>
</organism>
<dbReference type="OrthoDB" id="2444892at2759"/>
<dbReference type="AlphaFoldDB" id="A0A397UKS2"/>
<sequence length="490" mass="56564">MDNKYHKFVLDHLSEINPSLFFDHFKFKYAKKSIAEQLLSNSLTYLLRYSNGSIRSLAQEKMKDLKLQIEAILHKDTIHHSNAVSNLTRNKITALSKRPNIDVSEDLNNSFIEPVFPTPDTSVSEDLNNNSFIEPALPIPDIDVSKDLKNNSIIEPTVLSTPDINVSEDLKNNPFIEPTILLIPNIDGSKDLENNPFDEPVVLLTTPLSNTDSEDLEHNCLKPTDPPTTPTIPSNTLPLPARQNIFKRSNNTIHNNLLNEHDIYEMNYEMDWSPWRFDIIINDVNIKHVLLDLYEKCQKTRPKIKTSFEYGIINLNDGIISRALSQLVMSYFEMKMQEYKPKKVLSVEVVKMLKLFNVTSLEDLRRALTEAKIDYCNLDRDIVYLHRLFEKLGEVESFVQKLLDKKSRKKKKYDGILSFSRQFEFIYVETATTSVHSKADKDLSKLHQAIILMYKHLVSVLPEKLLHELSSMPVLYVQFSGQNFWVGHEL</sequence>
<keyword evidence="2" id="KW-1185">Reference proteome</keyword>
<comment type="caution">
    <text evidence="1">The sequence shown here is derived from an EMBL/GenBank/DDBJ whole genome shotgun (WGS) entry which is preliminary data.</text>
</comment>
<evidence type="ECO:0000313" key="1">
    <source>
        <dbReference type="EMBL" id="RIB10071.1"/>
    </source>
</evidence>
<accession>A0A397UKS2</accession>
<dbReference type="EMBL" id="QKWP01001295">
    <property type="protein sequence ID" value="RIB10071.1"/>
    <property type="molecule type" value="Genomic_DNA"/>
</dbReference>
<reference evidence="1 2" key="1">
    <citation type="submission" date="2018-06" db="EMBL/GenBank/DDBJ databases">
        <title>Comparative genomics reveals the genomic features of Rhizophagus irregularis, R. cerebriforme, R. diaphanum and Gigaspora rosea, and their symbiotic lifestyle signature.</title>
        <authorList>
            <person name="Morin E."/>
            <person name="San Clemente H."/>
            <person name="Chen E.C.H."/>
            <person name="De La Providencia I."/>
            <person name="Hainaut M."/>
            <person name="Kuo A."/>
            <person name="Kohler A."/>
            <person name="Murat C."/>
            <person name="Tang N."/>
            <person name="Roy S."/>
            <person name="Loubradou J."/>
            <person name="Henrissat B."/>
            <person name="Grigoriev I.V."/>
            <person name="Corradi N."/>
            <person name="Roux C."/>
            <person name="Martin F.M."/>
        </authorList>
    </citation>
    <scope>NUCLEOTIDE SEQUENCE [LARGE SCALE GENOMIC DNA]</scope>
    <source>
        <strain evidence="1 2">DAOM 194757</strain>
    </source>
</reference>
<name>A0A397UKS2_9GLOM</name>
<proteinExistence type="predicted"/>
<protein>
    <submittedName>
        <fullName evidence="1">Uncharacterized protein</fullName>
    </submittedName>
</protein>
<evidence type="ECO:0000313" key="2">
    <source>
        <dbReference type="Proteomes" id="UP000266673"/>
    </source>
</evidence>